<proteinExistence type="predicted"/>
<dbReference type="GO" id="GO:0032185">
    <property type="term" value="P:septin cytoskeleton organization"/>
    <property type="evidence" value="ECO:0007669"/>
    <property type="project" value="TreeGrafter"/>
</dbReference>
<dbReference type="KEGG" id="yli:2908156"/>
<dbReference type="VEuPathDB" id="FungiDB:YALI0_F01694g"/>
<dbReference type="VEuPathDB" id="FungiDB:YALI1_F02655g"/>
<feature type="compositionally biased region" description="Polar residues" evidence="2">
    <location>
        <begin position="287"/>
        <end position="306"/>
    </location>
</feature>
<name>A0A1D8NLI4_YARLL</name>
<dbReference type="GeneID" id="2908156"/>
<dbReference type="SUPFAM" id="SSF103657">
    <property type="entry name" value="BAR/IMD domain-like"/>
    <property type="match status" value="1"/>
</dbReference>
<dbReference type="PANTHER" id="PTHR23065:SF54">
    <property type="entry name" value="SUPPRESSOR OF YEAST PROFILIN DELETION"/>
    <property type="match status" value="1"/>
</dbReference>
<feature type="compositionally biased region" description="Low complexity" evidence="2">
    <location>
        <begin position="496"/>
        <end position="549"/>
    </location>
</feature>
<evidence type="ECO:0000256" key="2">
    <source>
        <dbReference type="SAM" id="MobiDB-lite"/>
    </source>
</evidence>
<dbReference type="InterPro" id="IPR027267">
    <property type="entry name" value="AH/BAR_dom_sf"/>
</dbReference>
<dbReference type="Proteomes" id="UP000182444">
    <property type="component" value="Chromosome 1F"/>
</dbReference>
<dbReference type="RefSeq" id="XP_504872.1">
    <property type="nucleotide sequence ID" value="XM_504872.3"/>
</dbReference>
<sequence length="1006" mass="108618">MSRYSTVLDQSSPDQAVQLLQSRITEGESTLSDLASFVHDRTNIEKRYIEDLQRVAQRHAAKIGALDDGDVGVNSAVNSLDGLWRKIAVRDINETIGAAETYVRRVKSEVEKPLKNFPTSQQGNWADVKVLSHGLNEVSRSQSEWQKQAPYVFKQFESADTGRVVFVKDALTQYLTLSTDKSQQFTPVAERLLNDVLSLEPEDDINVFVSEALKRGPTGGNAGTNASVGAGTAGAAAGFGASSAANNRQSTYGGAADTRSANYAPSTTSTTNPRNAFRRNSTRDSESIYSTNSARNSTHDVPTTPQKRGDKLRSKVGSIFGRKKKDDKKHVSTLGTIRDQPGQSQRAREADREARRLAEIEEQKAIERQIQEDREEEREAAERRAERAREQAERTNKQQPPLPPASRSPDMRTQNAQLDTSALSSQLQFPAAGGQQGPPQFQGQGQQNQQNMQGGQFQGQQGQSQFQGQGQFQGQTHNGSPFQTTQVQQNSPPVSPGSSPFSHTQSPQQGQFQSPQQTQQYSPQQQFHTPQQQFQSQQQSQQPFLQPGQEAPFDNADKPLPPPSRRLSDPDPHGPPKVDIRQDVIAEEGDANEALNSVASTLRNTSRSGRGRRDIQSKLFTDVQPADIESQAPGLPPIDTNNLNGNGHGGHHGGALAGGALAGGLAGGALGSTFTGNSEDFHSPIGQSPAPLSHQSSGLQSPAGYGSMPPPNAPFAQQQQQPLGPDSTGGDAGSIRSLQSTPNVIKHPELLISEALETYPLRASIVEQINANITETHSDVSVNGEVAIAYVPPSSAHTTDYLQVRLLDPSPFAKFGANPSAVINPPSSPSENSLYNVNAHAIKGRTSLGFKYSLTPDAAAQSLPVVITPIWRFEPTQARLMLSIKLSPSFPGEAATLTGGVFSVSVDGANTLGAQSKPVGSFSPERRRITWRLGDTQPFIIRKDAEQRLLCQFKTDGLVHPAATGVEARFTLTSSLTEGVFEWSDGGDWQPVGHLKSFLSGKFNSH</sequence>
<dbReference type="InterPro" id="IPR049609">
    <property type="entry name" value="Syp1-like_MHD"/>
</dbReference>
<dbReference type="Pfam" id="PF10291">
    <property type="entry name" value="muHD"/>
    <property type="match status" value="1"/>
</dbReference>
<feature type="compositionally biased region" description="Basic and acidic residues" evidence="2">
    <location>
        <begin position="346"/>
        <end position="372"/>
    </location>
</feature>
<protein>
    <submittedName>
        <fullName evidence="3">Uncharacterized protein</fullName>
    </submittedName>
</protein>
<dbReference type="InterPro" id="IPR018808">
    <property type="entry name" value="Muniscin_C"/>
</dbReference>
<dbReference type="PROSITE" id="PS51072">
    <property type="entry name" value="MHD"/>
    <property type="match status" value="1"/>
</dbReference>
<evidence type="ECO:0000313" key="3">
    <source>
        <dbReference type="EMBL" id="AOW06500.1"/>
    </source>
</evidence>
<feature type="compositionally biased region" description="Polar residues" evidence="2">
    <location>
        <begin position="476"/>
        <end position="490"/>
    </location>
</feature>
<evidence type="ECO:0000313" key="4">
    <source>
        <dbReference type="Proteomes" id="UP000182444"/>
    </source>
</evidence>
<feature type="region of interest" description="Disordered" evidence="2">
    <location>
        <begin position="244"/>
        <end position="579"/>
    </location>
</feature>
<feature type="compositionally biased region" description="Polar residues" evidence="2">
    <location>
        <begin position="411"/>
        <end position="428"/>
    </location>
</feature>
<dbReference type="GO" id="GO:0032153">
    <property type="term" value="C:cell division site"/>
    <property type="evidence" value="ECO:0007669"/>
    <property type="project" value="TreeGrafter"/>
</dbReference>
<feature type="compositionally biased region" description="Polar residues" evidence="2">
    <location>
        <begin position="594"/>
        <end position="608"/>
    </location>
</feature>
<dbReference type="CDD" id="cd09264">
    <property type="entry name" value="AP_Syp1_MHD"/>
    <property type="match status" value="1"/>
</dbReference>
<dbReference type="EMBL" id="CP017558">
    <property type="protein sequence ID" value="AOW06500.1"/>
    <property type="molecule type" value="Genomic_DNA"/>
</dbReference>
<dbReference type="GO" id="GO:0030139">
    <property type="term" value="C:endocytic vesicle"/>
    <property type="evidence" value="ECO:0007669"/>
    <property type="project" value="TreeGrafter"/>
</dbReference>
<evidence type="ECO:0000256" key="1">
    <source>
        <dbReference type="ARBA" id="ARBA00022583"/>
    </source>
</evidence>
<feature type="compositionally biased region" description="Low complexity" evidence="2">
    <location>
        <begin position="437"/>
        <end position="475"/>
    </location>
</feature>
<dbReference type="OMA" id="FQTHEVD"/>
<feature type="compositionally biased region" description="Basic and acidic residues" evidence="2">
    <location>
        <begin position="380"/>
        <end position="396"/>
    </location>
</feature>
<dbReference type="PANTHER" id="PTHR23065">
    <property type="entry name" value="PROLINE-SERINE-THREONINE PHOSPHATASE INTERACTING PROTEIN 1"/>
    <property type="match status" value="1"/>
</dbReference>
<dbReference type="AlphaFoldDB" id="A0A1D8NLI4"/>
<feature type="compositionally biased region" description="Polar residues" evidence="2">
    <location>
        <begin position="259"/>
        <end position="274"/>
    </location>
</feature>
<feature type="compositionally biased region" description="Basic and acidic residues" evidence="2">
    <location>
        <begin position="566"/>
        <end position="579"/>
    </location>
</feature>
<keyword evidence="1" id="KW-0254">Endocytosis</keyword>
<organism evidence="3 4">
    <name type="scientific">Yarrowia lipolytica</name>
    <name type="common">Candida lipolytica</name>
    <dbReference type="NCBI Taxonomy" id="4952"/>
    <lineage>
        <taxon>Eukaryota</taxon>
        <taxon>Fungi</taxon>
        <taxon>Dikarya</taxon>
        <taxon>Ascomycota</taxon>
        <taxon>Saccharomycotina</taxon>
        <taxon>Dipodascomycetes</taxon>
        <taxon>Dipodascales</taxon>
        <taxon>Dipodascales incertae sedis</taxon>
        <taxon>Yarrowia</taxon>
    </lineage>
</organism>
<dbReference type="Gene3D" id="1.20.1270.60">
    <property type="entry name" value="Arfaptin homology (AH) domain/BAR domain"/>
    <property type="match status" value="1"/>
</dbReference>
<accession>A0A1D8NLI4</accession>
<gene>
    <name evidence="3" type="ORF">YALI1_F02655g</name>
</gene>
<dbReference type="GO" id="GO:0005886">
    <property type="term" value="C:plasma membrane"/>
    <property type="evidence" value="ECO:0007669"/>
    <property type="project" value="TreeGrafter"/>
</dbReference>
<feature type="region of interest" description="Disordered" evidence="2">
    <location>
        <begin position="591"/>
        <end position="650"/>
    </location>
</feature>
<dbReference type="eggNOG" id="ENOG502QQAW">
    <property type="taxonomic scope" value="Eukaryota"/>
</dbReference>
<dbReference type="InterPro" id="IPR028565">
    <property type="entry name" value="MHD"/>
</dbReference>
<reference evidence="3 4" key="1">
    <citation type="journal article" date="2016" name="PLoS ONE">
        <title>Sequence Assembly of Yarrowia lipolytica Strain W29/CLIB89 Shows Transposable Element Diversity.</title>
        <authorList>
            <person name="Magnan C."/>
            <person name="Yu J."/>
            <person name="Chang I."/>
            <person name="Jahn E."/>
            <person name="Kanomata Y."/>
            <person name="Wu J."/>
            <person name="Zeller M."/>
            <person name="Oakes M."/>
            <person name="Baldi P."/>
            <person name="Sandmeyer S."/>
        </authorList>
    </citation>
    <scope>NUCLEOTIDE SEQUENCE [LARGE SCALE GENOMIC DNA]</scope>
    <source>
        <strain evidence="4">CLIB89(W29)</strain>
    </source>
</reference>
<dbReference type="OrthoDB" id="331602at2759"/>
<dbReference type="GO" id="GO:0006897">
    <property type="term" value="P:endocytosis"/>
    <property type="evidence" value="ECO:0007669"/>
    <property type="project" value="UniProtKB-KW"/>
</dbReference>
<feature type="region of interest" description="Disordered" evidence="2">
    <location>
        <begin position="677"/>
        <end position="740"/>
    </location>
</feature>